<keyword evidence="3" id="KW-0472">Membrane</keyword>
<protein>
    <recommendedName>
        <fullName evidence="6">Ketoreductase (KR) domain-containing protein</fullName>
    </recommendedName>
</protein>
<dbReference type="EMBL" id="JBAHYK010000008">
    <property type="protein sequence ID" value="KAL0581580.1"/>
    <property type="molecule type" value="Genomic_DNA"/>
</dbReference>
<reference evidence="4 5" key="1">
    <citation type="submission" date="2024-02" db="EMBL/GenBank/DDBJ databases">
        <title>A draft genome for the cacao thread blight pathogen Marasmius crinis-equi.</title>
        <authorList>
            <person name="Cohen S.P."/>
            <person name="Baruah I.K."/>
            <person name="Amoako-Attah I."/>
            <person name="Bukari Y."/>
            <person name="Meinhardt L.W."/>
            <person name="Bailey B.A."/>
        </authorList>
    </citation>
    <scope>NUCLEOTIDE SEQUENCE [LARGE SCALE GENOMIC DNA]</scope>
    <source>
        <strain evidence="4 5">GH-76</strain>
    </source>
</reference>
<keyword evidence="1" id="KW-0560">Oxidoreductase</keyword>
<keyword evidence="5" id="KW-1185">Reference proteome</keyword>
<dbReference type="Proteomes" id="UP001465976">
    <property type="component" value="Unassembled WGS sequence"/>
</dbReference>
<evidence type="ECO:0000256" key="1">
    <source>
        <dbReference type="ARBA" id="ARBA00023002"/>
    </source>
</evidence>
<gene>
    <name evidence="4" type="ORF">V5O48_000510</name>
</gene>
<feature type="region of interest" description="Disordered" evidence="2">
    <location>
        <begin position="410"/>
        <end position="437"/>
    </location>
</feature>
<name>A0ABR3G152_9AGAR</name>
<organism evidence="4 5">
    <name type="scientific">Marasmius crinis-equi</name>
    <dbReference type="NCBI Taxonomy" id="585013"/>
    <lineage>
        <taxon>Eukaryota</taxon>
        <taxon>Fungi</taxon>
        <taxon>Dikarya</taxon>
        <taxon>Basidiomycota</taxon>
        <taxon>Agaricomycotina</taxon>
        <taxon>Agaricomycetes</taxon>
        <taxon>Agaricomycetidae</taxon>
        <taxon>Agaricales</taxon>
        <taxon>Marasmiineae</taxon>
        <taxon>Marasmiaceae</taxon>
        <taxon>Marasmius</taxon>
    </lineage>
</organism>
<dbReference type="InterPro" id="IPR002347">
    <property type="entry name" value="SDR_fam"/>
</dbReference>
<sequence>MVLAILATIGNKIFPTQYATHIALGLVSTLTLYVFFQGRRTSRERTLHGRVVLITGAFTPVGITLFQQLAERGAHIIALTPFPVAADNISALIDVLRTTTKNELIYAEQCDLNSPASIQAFCKRFLQGEDKRLDALIFAHEYEALGTFGLVSKETAGIQDERDRRSLATFLLTTLLLPSLISAPAERDIRIVNVVNRFYAAAIPDPSSFYSNLFPSFAPTSSSAPKKQQSSLFFLEGRRSLQTIIFTRHLQRILDALPSAQVPKASAGSSAVPVVSEKNQRSNIVAISVSPGVSRSDTIGRMLTVGSEGPRSWFGMLLYVFFYPLLRIFAKAPTFAIQSILHVLFLPTPFKVLFASSSDSSQNKKDKPESESLIDKKLTEMPEEVLKPGALYAECATVVGLNVPTPVFEEASDKDKKGKKKAEQGESARLPDDNEFGGERAGTLVWEAYEAALRVWQKSNPSLEEYEKEMKEHAAKAKAEAPNLETVVEEKEE</sequence>
<feature type="compositionally biased region" description="Basic and acidic residues" evidence="2">
    <location>
        <begin position="470"/>
        <end position="479"/>
    </location>
</feature>
<accession>A0ABR3G152</accession>
<proteinExistence type="predicted"/>
<feature type="compositionally biased region" description="Basic and acidic residues" evidence="2">
    <location>
        <begin position="411"/>
        <end position="432"/>
    </location>
</feature>
<evidence type="ECO:0000256" key="2">
    <source>
        <dbReference type="SAM" id="MobiDB-lite"/>
    </source>
</evidence>
<dbReference type="SUPFAM" id="SSF51735">
    <property type="entry name" value="NAD(P)-binding Rossmann-fold domains"/>
    <property type="match status" value="1"/>
</dbReference>
<comment type="caution">
    <text evidence="4">The sequence shown here is derived from an EMBL/GenBank/DDBJ whole genome shotgun (WGS) entry which is preliminary data.</text>
</comment>
<dbReference type="PANTHER" id="PTHR43157">
    <property type="entry name" value="PHOSPHATIDYLINOSITOL-GLYCAN BIOSYNTHESIS CLASS F PROTEIN-RELATED"/>
    <property type="match status" value="1"/>
</dbReference>
<dbReference type="InterPro" id="IPR036291">
    <property type="entry name" value="NAD(P)-bd_dom_sf"/>
</dbReference>
<dbReference type="Pfam" id="PF00106">
    <property type="entry name" value="adh_short"/>
    <property type="match status" value="1"/>
</dbReference>
<evidence type="ECO:0008006" key="6">
    <source>
        <dbReference type="Google" id="ProtNLM"/>
    </source>
</evidence>
<evidence type="ECO:0000256" key="3">
    <source>
        <dbReference type="SAM" id="Phobius"/>
    </source>
</evidence>
<keyword evidence="3" id="KW-1133">Transmembrane helix</keyword>
<feature type="region of interest" description="Disordered" evidence="2">
    <location>
        <begin position="470"/>
        <end position="493"/>
    </location>
</feature>
<evidence type="ECO:0000313" key="4">
    <source>
        <dbReference type="EMBL" id="KAL0581580.1"/>
    </source>
</evidence>
<evidence type="ECO:0000313" key="5">
    <source>
        <dbReference type="Proteomes" id="UP001465976"/>
    </source>
</evidence>
<dbReference type="Gene3D" id="3.40.50.720">
    <property type="entry name" value="NAD(P)-binding Rossmann-like Domain"/>
    <property type="match status" value="1"/>
</dbReference>
<dbReference type="PANTHER" id="PTHR43157:SF31">
    <property type="entry name" value="PHOSPHATIDYLINOSITOL-GLYCAN BIOSYNTHESIS CLASS F PROTEIN"/>
    <property type="match status" value="1"/>
</dbReference>
<keyword evidence="3" id="KW-0812">Transmembrane</keyword>
<feature type="transmembrane region" description="Helical" evidence="3">
    <location>
        <begin position="18"/>
        <end position="36"/>
    </location>
</feature>